<dbReference type="SUPFAM" id="SSF55874">
    <property type="entry name" value="ATPase domain of HSP90 chaperone/DNA topoisomerase II/histidine kinase"/>
    <property type="match status" value="1"/>
</dbReference>
<dbReference type="Pfam" id="PF08447">
    <property type="entry name" value="PAS_3"/>
    <property type="match status" value="2"/>
</dbReference>
<reference evidence="9 10" key="1">
    <citation type="submission" date="2019-07" db="EMBL/GenBank/DDBJ databases">
        <title>Novel species of Flavobacterium.</title>
        <authorList>
            <person name="Liu Q."/>
            <person name="Xin Y.-H."/>
        </authorList>
    </citation>
    <scope>NUCLEOTIDE SEQUENCE [LARGE SCALE GENOMIC DNA]</scope>
    <source>
        <strain evidence="9 10">LB3P56</strain>
    </source>
</reference>
<dbReference type="AlphaFoldDB" id="A0A553CQY6"/>
<feature type="domain" description="PAS" evidence="7">
    <location>
        <begin position="306"/>
        <end position="361"/>
    </location>
</feature>
<dbReference type="InterPro" id="IPR036890">
    <property type="entry name" value="HATPase_C_sf"/>
</dbReference>
<evidence type="ECO:0000259" key="7">
    <source>
        <dbReference type="PROSITE" id="PS50112"/>
    </source>
</evidence>
<dbReference type="EC" id="2.7.13.3" evidence="2"/>
<dbReference type="EMBL" id="VJZR01000002">
    <property type="protein sequence ID" value="TRX22804.1"/>
    <property type="molecule type" value="Genomic_DNA"/>
</dbReference>
<dbReference type="CDD" id="cd00130">
    <property type="entry name" value="PAS"/>
    <property type="match status" value="2"/>
</dbReference>
<dbReference type="SUPFAM" id="SSF55785">
    <property type="entry name" value="PYP-like sensor domain (PAS domain)"/>
    <property type="match status" value="2"/>
</dbReference>
<dbReference type="Gene3D" id="3.30.450.20">
    <property type="entry name" value="PAS domain"/>
    <property type="match status" value="2"/>
</dbReference>
<dbReference type="InterPro" id="IPR029016">
    <property type="entry name" value="GAF-like_dom_sf"/>
</dbReference>
<dbReference type="InterPro" id="IPR004358">
    <property type="entry name" value="Sig_transdc_His_kin-like_C"/>
</dbReference>
<dbReference type="Gene3D" id="1.10.287.130">
    <property type="match status" value="1"/>
</dbReference>
<feature type="domain" description="PAC" evidence="8">
    <location>
        <begin position="379"/>
        <end position="431"/>
    </location>
</feature>
<dbReference type="InterPro" id="IPR003661">
    <property type="entry name" value="HisK_dim/P_dom"/>
</dbReference>
<proteinExistence type="predicted"/>
<evidence type="ECO:0000256" key="1">
    <source>
        <dbReference type="ARBA" id="ARBA00000085"/>
    </source>
</evidence>
<dbReference type="Pfam" id="PF01590">
    <property type="entry name" value="GAF"/>
    <property type="match status" value="1"/>
</dbReference>
<dbReference type="InterPro" id="IPR000700">
    <property type="entry name" value="PAS-assoc_C"/>
</dbReference>
<evidence type="ECO:0000259" key="6">
    <source>
        <dbReference type="PROSITE" id="PS50109"/>
    </source>
</evidence>
<dbReference type="SMART" id="SM00065">
    <property type="entry name" value="GAF"/>
    <property type="match status" value="1"/>
</dbReference>
<dbReference type="InterPro" id="IPR003018">
    <property type="entry name" value="GAF"/>
</dbReference>
<dbReference type="Proteomes" id="UP000318585">
    <property type="component" value="Unassembled WGS sequence"/>
</dbReference>
<dbReference type="Gene3D" id="3.30.450.40">
    <property type="match status" value="1"/>
</dbReference>
<keyword evidence="3" id="KW-0597">Phosphoprotein</keyword>
<dbReference type="SUPFAM" id="SSF47384">
    <property type="entry name" value="Homodimeric domain of signal transducing histidine kinase"/>
    <property type="match status" value="1"/>
</dbReference>
<feature type="domain" description="PAC" evidence="8">
    <location>
        <begin position="253"/>
        <end position="305"/>
    </location>
</feature>
<accession>A0A553CQY6</accession>
<evidence type="ECO:0000313" key="9">
    <source>
        <dbReference type="EMBL" id="TRX22804.1"/>
    </source>
</evidence>
<dbReference type="CDD" id="cd00082">
    <property type="entry name" value="HisKA"/>
    <property type="match status" value="1"/>
</dbReference>
<dbReference type="InterPro" id="IPR001610">
    <property type="entry name" value="PAC"/>
</dbReference>
<dbReference type="PROSITE" id="PS50109">
    <property type="entry name" value="HIS_KIN"/>
    <property type="match status" value="1"/>
</dbReference>
<protein>
    <recommendedName>
        <fullName evidence="2">histidine kinase</fullName>
        <ecNumber evidence="2">2.7.13.3</ecNumber>
    </recommendedName>
</protein>
<dbReference type="SMART" id="SM00387">
    <property type="entry name" value="HATPase_c"/>
    <property type="match status" value="1"/>
</dbReference>
<dbReference type="PANTHER" id="PTHR43304:SF1">
    <property type="entry name" value="PAC DOMAIN-CONTAINING PROTEIN"/>
    <property type="match status" value="1"/>
</dbReference>
<dbReference type="GO" id="GO:0000155">
    <property type="term" value="F:phosphorelay sensor kinase activity"/>
    <property type="evidence" value="ECO:0007669"/>
    <property type="project" value="InterPro"/>
</dbReference>
<dbReference type="InterPro" id="IPR003594">
    <property type="entry name" value="HATPase_dom"/>
</dbReference>
<dbReference type="OrthoDB" id="9808408at2"/>
<evidence type="ECO:0000256" key="4">
    <source>
        <dbReference type="ARBA" id="ARBA00022679"/>
    </source>
</evidence>
<dbReference type="PROSITE" id="PS50113">
    <property type="entry name" value="PAC"/>
    <property type="match status" value="2"/>
</dbReference>
<dbReference type="SMART" id="SM00091">
    <property type="entry name" value="PAS"/>
    <property type="match status" value="2"/>
</dbReference>
<organism evidence="9 10">
    <name type="scientific">Flavobacterium franklandianum</name>
    <dbReference type="NCBI Taxonomy" id="2594430"/>
    <lineage>
        <taxon>Bacteria</taxon>
        <taxon>Pseudomonadati</taxon>
        <taxon>Bacteroidota</taxon>
        <taxon>Flavobacteriia</taxon>
        <taxon>Flavobacteriales</taxon>
        <taxon>Flavobacteriaceae</taxon>
        <taxon>Flavobacterium</taxon>
    </lineage>
</organism>
<dbReference type="Gene3D" id="3.30.565.10">
    <property type="entry name" value="Histidine kinase-like ATPase, C-terminal domain"/>
    <property type="match status" value="1"/>
</dbReference>
<comment type="catalytic activity">
    <reaction evidence="1">
        <text>ATP + protein L-histidine = ADP + protein N-phospho-L-histidine.</text>
        <dbReference type="EC" id="2.7.13.3"/>
    </reaction>
</comment>
<comment type="caution">
    <text evidence="9">The sequence shown here is derived from an EMBL/GenBank/DDBJ whole genome shotgun (WGS) entry which is preliminary data.</text>
</comment>
<evidence type="ECO:0000259" key="8">
    <source>
        <dbReference type="PROSITE" id="PS50113"/>
    </source>
</evidence>
<evidence type="ECO:0000256" key="3">
    <source>
        <dbReference type="ARBA" id="ARBA00022553"/>
    </source>
</evidence>
<dbReference type="InterPro" id="IPR005467">
    <property type="entry name" value="His_kinase_dom"/>
</dbReference>
<name>A0A553CQY6_9FLAO</name>
<dbReference type="SMART" id="SM00086">
    <property type="entry name" value="PAC"/>
    <property type="match status" value="2"/>
</dbReference>
<dbReference type="InterPro" id="IPR000014">
    <property type="entry name" value="PAS"/>
</dbReference>
<dbReference type="NCBIfam" id="TIGR00229">
    <property type="entry name" value="sensory_box"/>
    <property type="match status" value="2"/>
</dbReference>
<evidence type="ECO:0000313" key="10">
    <source>
        <dbReference type="Proteomes" id="UP000318585"/>
    </source>
</evidence>
<dbReference type="PROSITE" id="PS50112">
    <property type="entry name" value="PAS"/>
    <property type="match status" value="1"/>
</dbReference>
<dbReference type="InterPro" id="IPR035965">
    <property type="entry name" value="PAS-like_dom_sf"/>
</dbReference>
<sequence>MKNLLLGISNANNHLLKEISIDEALNLCITAIGKSQDIDRCYIFKNETENEKVKLFYIYEWCNEGIDSYLGSPDLNGLSYDNFPGLYQPLSNDIPLYGLVKNSDNKLFVETMEMQGIKSYLFTPIFSENKFWGWIGYDDCKTEREWADEEVSALHTVAKNIGIRLNQDQTNAKLEAHLDLFDFYLKGSNQGMWEWNIITNIATFSYNYAGMLGYRLEEIDQNFEFWRKNVHPDEIIQIELDLRDYINGKTNSYGGIKRMKHKQGHYVWIKYSGLAIRNVIGNPIKIIGTHIDISEIKEKERQLELSEEKFRFIAENTTDLITQRYNDGTFSYVSNSSKDIIGYNPEELIHRSPYEFIHPDDLGLMQDSSREIPIKLELIATTYRFRKKDNNYIWLESTSKVILNNKQEIIGIQSSSRDISERINAAEEMRLNLLKEKELSELKTKFVAMASHQFRTPLTIIYSNAELIDIKSKTNLRKDTSYLELNTERIKNEVDRLTELMNNILIYGKYELEETKKDLKEIDFVIFIKNIIETYFNNEIDGRKIKISIKGEKQKISTDETLLIQIVTNIIGNAFKYSAGKPEPELIINYLENKIKLEIIDFGIGIPAKEKQHLFTSFFRATNTSTIVGSGLGLTIAKQFTDLLNGKISIKSRENFGTTITLILPYEQ</sequence>
<dbReference type="RefSeq" id="WP_144070867.1">
    <property type="nucleotide sequence ID" value="NZ_VJZR01000002.1"/>
</dbReference>
<dbReference type="CDD" id="cd00075">
    <property type="entry name" value="HATPase"/>
    <property type="match status" value="1"/>
</dbReference>
<evidence type="ECO:0000256" key="2">
    <source>
        <dbReference type="ARBA" id="ARBA00012438"/>
    </source>
</evidence>
<dbReference type="Pfam" id="PF00512">
    <property type="entry name" value="HisKA"/>
    <property type="match status" value="1"/>
</dbReference>
<evidence type="ECO:0000256" key="5">
    <source>
        <dbReference type="ARBA" id="ARBA00022777"/>
    </source>
</evidence>
<dbReference type="SMART" id="SM00388">
    <property type="entry name" value="HisKA"/>
    <property type="match status" value="1"/>
</dbReference>
<dbReference type="Pfam" id="PF02518">
    <property type="entry name" value="HATPase_c"/>
    <property type="match status" value="1"/>
</dbReference>
<dbReference type="PANTHER" id="PTHR43304">
    <property type="entry name" value="PHYTOCHROME-LIKE PROTEIN CPH1"/>
    <property type="match status" value="1"/>
</dbReference>
<gene>
    <name evidence="9" type="ORF">FNW17_03285</name>
</gene>
<dbReference type="InterPro" id="IPR013655">
    <property type="entry name" value="PAS_fold_3"/>
</dbReference>
<dbReference type="SUPFAM" id="SSF55781">
    <property type="entry name" value="GAF domain-like"/>
    <property type="match status" value="1"/>
</dbReference>
<feature type="domain" description="Histidine kinase" evidence="6">
    <location>
        <begin position="449"/>
        <end position="668"/>
    </location>
</feature>
<dbReference type="PRINTS" id="PR00344">
    <property type="entry name" value="BCTRLSENSOR"/>
</dbReference>
<keyword evidence="4" id="KW-0808">Transferase</keyword>
<dbReference type="InterPro" id="IPR036097">
    <property type="entry name" value="HisK_dim/P_sf"/>
</dbReference>
<keyword evidence="5" id="KW-0418">Kinase</keyword>
<keyword evidence="10" id="KW-1185">Reference proteome</keyword>
<dbReference type="InterPro" id="IPR052162">
    <property type="entry name" value="Sensor_kinase/Photoreceptor"/>
</dbReference>